<evidence type="ECO:0000256" key="3">
    <source>
        <dbReference type="ARBA" id="ARBA00021269"/>
    </source>
</evidence>
<evidence type="ECO:0000256" key="7">
    <source>
        <dbReference type="SAM" id="Coils"/>
    </source>
</evidence>
<feature type="region of interest" description="Disordered" evidence="8">
    <location>
        <begin position="605"/>
        <end position="758"/>
    </location>
</feature>
<evidence type="ECO:0000256" key="1">
    <source>
        <dbReference type="ARBA" id="ARBA00004398"/>
    </source>
</evidence>
<dbReference type="SUPFAM" id="SSF74788">
    <property type="entry name" value="Cullin repeat-like"/>
    <property type="match status" value="1"/>
</dbReference>
<feature type="compositionally biased region" description="Pro residues" evidence="8">
    <location>
        <begin position="669"/>
        <end position="679"/>
    </location>
</feature>
<dbReference type="InterPro" id="IPR011993">
    <property type="entry name" value="PH-like_dom_sf"/>
</dbReference>
<evidence type="ECO:0000256" key="2">
    <source>
        <dbReference type="ARBA" id="ARBA00007210"/>
    </source>
</evidence>
<keyword evidence="6" id="KW-0653">Protein transport</keyword>
<dbReference type="EMBL" id="BPQB01000013">
    <property type="protein sequence ID" value="GJE89468.1"/>
    <property type="molecule type" value="Genomic_DNA"/>
</dbReference>
<dbReference type="InterPro" id="IPR042560">
    <property type="entry name" value="Exo84_C_2"/>
</dbReference>
<feature type="compositionally biased region" description="Basic and acidic residues" evidence="8">
    <location>
        <begin position="17"/>
        <end position="40"/>
    </location>
</feature>
<dbReference type="Pfam" id="PF08700">
    <property type="entry name" value="VPS51_Exo84_N"/>
    <property type="match status" value="1"/>
</dbReference>
<dbReference type="SUPFAM" id="SSF50729">
    <property type="entry name" value="PH domain-like"/>
    <property type="match status" value="1"/>
</dbReference>
<name>A0A9P3G711_9APHY</name>
<comment type="caution">
    <text evidence="10">The sequence shown here is derived from an EMBL/GenBank/DDBJ whole genome shotgun (WGS) entry which is preliminary data.</text>
</comment>
<evidence type="ECO:0000313" key="10">
    <source>
        <dbReference type="EMBL" id="GJE89468.1"/>
    </source>
</evidence>
<feature type="coiled-coil region" evidence="7">
    <location>
        <begin position="114"/>
        <end position="177"/>
    </location>
</feature>
<dbReference type="GO" id="GO:0000145">
    <property type="term" value="C:exocyst"/>
    <property type="evidence" value="ECO:0007669"/>
    <property type="project" value="InterPro"/>
</dbReference>
<feature type="compositionally biased region" description="Low complexity" evidence="8">
    <location>
        <begin position="680"/>
        <end position="689"/>
    </location>
</feature>
<feature type="compositionally biased region" description="Basic residues" evidence="8">
    <location>
        <begin position="1"/>
        <end position="10"/>
    </location>
</feature>
<evidence type="ECO:0000259" key="9">
    <source>
        <dbReference type="Pfam" id="PF16528"/>
    </source>
</evidence>
<protein>
    <recommendedName>
        <fullName evidence="3">Exocyst complex component EXO84</fullName>
    </recommendedName>
</protein>
<keyword evidence="4" id="KW-0813">Transport</keyword>
<dbReference type="GO" id="GO:0006893">
    <property type="term" value="P:Golgi to plasma membrane transport"/>
    <property type="evidence" value="ECO:0007669"/>
    <property type="project" value="TreeGrafter"/>
</dbReference>
<feature type="compositionally biased region" description="Pro residues" evidence="8">
    <location>
        <begin position="718"/>
        <end position="733"/>
    </location>
</feature>
<reference evidence="10 11" key="1">
    <citation type="submission" date="2021-08" db="EMBL/GenBank/DDBJ databases">
        <title>Draft Genome Sequence of Phanerochaete sordida strain YK-624.</title>
        <authorList>
            <person name="Mori T."/>
            <person name="Dohra H."/>
            <person name="Suzuki T."/>
            <person name="Kawagishi H."/>
            <person name="Hirai H."/>
        </authorList>
    </citation>
    <scope>NUCLEOTIDE SEQUENCE [LARGE SCALE GENOMIC DNA]</scope>
    <source>
        <strain evidence="10 11">YK-624</strain>
    </source>
</reference>
<dbReference type="InterPro" id="IPR032403">
    <property type="entry name" value="Exo84_C"/>
</dbReference>
<dbReference type="Gene3D" id="1.20.58.1220">
    <property type="entry name" value="Exo84p, C-terminal helical domain"/>
    <property type="match status" value="1"/>
</dbReference>
<feature type="domain" description="Exocyst component Exo84 C-terminal" evidence="9">
    <location>
        <begin position="400"/>
        <end position="594"/>
    </location>
</feature>
<feature type="region of interest" description="Disordered" evidence="8">
    <location>
        <begin position="1"/>
        <end position="62"/>
    </location>
</feature>
<evidence type="ECO:0000256" key="4">
    <source>
        <dbReference type="ARBA" id="ARBA00022448"/>
    </source>
</evidence>
<dbReference type="Pfam" id="PF25345">
    <property type="entry name" value="PH_EXO84"/>
    <property type="match status" value="1"/>
</dbReference>
<dbReference type="Proteomes" id="UP000703269">
    <property type="component" value="Unassembled WGS sequence"/>
</dbReference>
<proteinExistence type="inferred from homology"/>
<keyword evidence="5" id="KW-0268">Exocytosis</keyword>
<dbReference type="InterPro" id="IPR042561">
    <property type="entry name" value="Exo84_C_1"/>
</dbReference>
<dbReference type="GO" id="GO:0006887">
    <property type="term" value="P:exocytosis"/>
    <property type="evidence" value="ECO:0007669"/>
    <property type="project" value="UniProtKB-KW"/>
</dbReference>
<dbReference type="OrthoDB" id="642193at2759"/>
<dbReference type="InterPro" id="IPR033961">
    <property type="entry name" value="Exo84"/>
</dbReference>
<dbReference type="InterPro" id="IPR016159">
    <property type="entry name" value="Cullin_repeat-like_dom_sf"/>
</dbReference>
<dbReference type="Gene3D" id="1.20.58.1210">
    <property type="entry name" value="Exo84p, N-terminal helical domain"/>
    <property type="match status" value="1"/>
</dbReference>
<evidence type="ECO:0000313" key="11">
    <source>
        <dbReference type="Proteomes" id="UP000703269"/>
    </source>
</evidence>
<evidence type="ECO:0000256" key="8">
    <source>
        <dbReference type="SAM" id="MobiDB-lite"/>
    </source>
</evidence>
<keyword evidence="7" id="KW-0175">Coiled coil</keyword>
<dbReference type="GO" id="GO:0030133">
    <property type="term" value="C:transport vesicle"/>
    <property type="evidence" value="ECO:0007669"/>
    <property type="project" value="UniProtKB-SubCell"/>
</dbReference>
<dbReference type="AlphaFoldDB" id="A0A9P3G711"/>
<evidence type="ECO:0000256" key="6">
    <source>
        <dbReference type="ARBA" id="ARBA00022927"/>
    </source>
</evidence>
<dbReference type="GO" id="GO:0015031">
    <property type="term" value="P:protein transport"/>
    <property type="evidence" value="ECO:0007669"/>
    <property type="project" value="UniProtKB-KW"/>
</dbReference>
<dbReference type="Pfam" id="PF16528">
    <property type="entry name" value="Exo84_C"/>
    <property type="match status" value="1"/>
</dbReference>
<dbReference type="Gene3D" id="2.30.29.30">
    <property type="entry name" value="Pleckstrin-homology domain (PH domain)/Phosphotyrosine-binding domain (PTB)"/>
    <property type="match status" value="1"/>
</dbReference>
<gene>
    <name evidence="10" type="ORF">PsYK624_055690</name>
</gene>
<dbReference type="PANTHER" id="PTHR21426:SF12">
    <property type="entry name" value="EXOCYST COMPLEX COMPONENT 8"/>
    <property type="match status" value="1"/>
</dbReference>
<feature type="compositionally biased region" description="Low complexity" evidence="8">
    <location>
        <begin position="638"/>
        <end position="668"/>
    </location>
</feature>
<keyword evidence="11" id="KW-1185">Reference proteome</keyword>
<accession>A0A9P3G711</accession>
<sequence>MQSLRTRRPSQARPKGQKREPTIRQGRAGERKSTRVDDKIKKRMSMRYADISSPTGGDIPAMPSLPLALRPGYRGADISIPRTEEPREDQREIEKRLLDQDEFDPDAYLKLKMANSTEAELRSLQSSLQASKDDVSRDLQRNVFKNYAEFVMVSKEVSTLESEMLELKEALAEWKGMPSLLHIDDSASVAERRRNVRSSIADLRVLYATQMQNLHNQIEGSSKFVPTTPGRHVILEMDNILALNPATYKVDHAVHFVLIDDAVLVARRRRRRNNGESDKLIAERCWPLNEMLVLDTKDTQSMTNVFKIRYNKETHVYRTEVASDKKHLLSQFRHVAEELAAKRRKEREGEHQRRKSLWVGGGDGASQIPDVPALPDFLAEMTGKSDIGSSAKEKAERDARWLGEFCDDLTVAIALRKWDHAVALVEQGESKLDTMPLLAPKLTPLKSSLTSALLVSLSSPNNRKSAVVRLISLLARLKAGAAARSTFLASRTEVMRKRVRMITFEGHIGMYINDLAVVIFSGIKHTADWFLASFKENEVASCFVEWAKEQVEAFAEMFRRQVYISDVDSQTVEDAKKITHVHSKKLLEEYGLDFRFMLDRLLQENPGDEPKVVPPLYRPHGNRRPSDTAQTPASTPVRARSPAPSIAVPIPSRMRSPAPSSIGSSPATPGLPPPVPSPVPSTASSLATPVPRTRVGSNASAPPRPDSSHGEPVSKIPGPRPPPRATPVQPPPRSTARPGSATGHRPPPVAVPRREGMF</sequence>
<comment type="subcellular location">
    <subcellularLocation>
        <location evidence="1">Cytoplasmic vesicle</location>
        <location evidence="1">Secretory vesicle</location>
    </subcellularLocation>
</comment>
<evidence type="ECO:0000256" key="5">
    <source>
        <dbReference type="ARBA" id="ARBA00022483"/>
    </source>
</evidence>
<comment type="similarity">
    <text evidence="2">Belongs to the EXO84 family.</text>
</comment>
<dbReference type="PANTHER" id="PTHR21426">
    <property type="entry name" value="EXOCYST COMPLEX COMPONENT 8"/>
    <property type="match status" value="1"/>
</dbReference>
<organism evidence="10 11">
    <name type="scientific">Phanerochaete sordida</name>
    <dbReference type="NCBI Taxonomy" id="48140"/>
    <lineage>
        <taxon>Eukaryota</taxon>
        <taxon>Fungi</taxon>
        <taxon>Dikarya</taxon>
        <taxon>Basidiomycota</taxon>
        <taxon>Agaricomycotina</taxon>
        <taxon>Agaricomycetes</taxon>
        <taxon>Polyporales</taxon>
        <taxon>Phanerochaetaceae</taxon>
        <taxon>Phanerochaete</taxon>
    </lineage>
</organism>